<keyword evidence="1" id="KW-0812">Transmembrane</keyword>
<feature type="transmembrane region" description="Helical" evidence="1">
    <location>
        <begin position="44"/>
        <end position="64"/>
    </location>
</feature>
<evidence type="ECO:0000313" key="2">
    <source>
        <dbReference type="EMBL" id="MFB9476678.1"/>
    </source>
</evidence>
<keyword evidence="3" id="KW-1185">Reference proteome</keyword>
<reference evidence="2 3" key="1">
    <citation type="submission" date="2024-09" db="EMBL/GenBank/DDBJ databases">
        <authorList>
            <person name="Sun Q."/>
            <person name="Mori K."/>
        </authorList>
    </citation>
    <scope>NUCLEOTIDE SEQUENCE [LARGE SCALE GENOMIC DNA]</scope>
    <source>
        <strain evidence="2 3">JCM 3324</strain>
    </source>
</reference>
<sequence length="81" mass="8404">MSRSDLYDGSGTTVKKVFVTVATTLGVAALAAAVALVGDSGAALGVFFFATAALWLIATLRHAFTVAPEPVPDRDTHEVIR</sequence>
<keyword evidence="1" id="KW-0472">Membrane</keyword>
<dbReference type="RefSeq" id="WP_345408400.1">
    <property type="nucleotide sequence ID" value="NZ_BAAAXS010000001.1"/>
</dbReference>
<feature type="transmembrane region" description="Helical" evidence="1">
    <location>
        <begin position="17"/>
        <end position="37"/>
    </location>
</feature>
<gene>
    <name evidence="2" type="ORF">ACFFR3_44920</name>
</gene>
<protein>
    <submittedName>
        <fullName evidence="2">Uncharacterized protein</fullName>
    </submittedName>
</protein>
<evidence type="ECO:0000256" key="1">
    <source>
        <dbReference type="SAM" id="Phobius"/>
    </source>
</evidence>
<proteinExistence type="predicted"/>
<dbReference type="Proteomes" id="UP001589568">
    <property type="component" value="Unassembled WGS sequence"/>
</dbReference>
<organism evidence="2 3">
    <name type="scientific">Nonomuraea salmonea</name>
    <dbReference type="NCBI Taxonomy" id="46181"/>
    <lineage>
        <taxon>Bacteria</taxon>
        <taxon>Bacillati</taxon>
        <taxon>Actinomycetota</taxon>
        <taxon>Actinomycetes</taxon>
        <taxon>Streptosporangiales</taxon>
        <taxon>Streptosporangiaceae</taxon>
        <taxon>Nonomuraea</taxon>
    </lineage>
</organism>
<keyword evidence="1" id="KW-1133">Transmembrane helix</keyword>
<comment type="caution">
    <text evidence="2">The sequence shown here is derived from an EMBL/GenBank/DDBJ whole genome shotgun (WGS) entry which is preliminary data.</text>
</comment>
<name>A0ABV5P287_9ACTN</name>
<dbReference type="EMBL" id="JBHMCF010000052">
    <property type="protein sequence ID" value="MFB9476678.1"/>
    <property type="molecule type" value="Genomic_DNA"/>
</dbReference>
<evidence type="ECO:0000313" key="3">
    <source>
        <dbReference type="Proteomes" id="UP001589568"/>
    </source>
</evidence>
<accession>A0ABV5P287</accession>